<accession>A0A1F6ETA2</accession>
<proteinExistence type="predicted"/>
<reference evidence="1 2" key="1">
    <citation type="journal article" date="2016" name="Nat. Commun.">
        <title>Thousands of microbial genomes shed light on interconnected biogeochemical processes in an aquifer system.</title>
        <authorList>
            <person name="Anantharaman K."/>
            <person name="Brown C.T."/>
            <person name="Hug L.A."/>
            <person name="Sharon I."/>
            <person name="Castelle C.J."/>
            <person name="Probst A.J."/>
            <person name="Thomas B.C."/>
            <person name="Singh A."/>
            <person name="Wilkins M.J."/>
            <person name="Karaoz U."/>
            <person name="Brodie E.L."/>
            <person name="Williams K.H."/>
            <person name="Hubbard S.S."/>
            <person name="Banfield J.F."/>
        </authorList>
    </citation>
    <scope>NUCLEOTIDE SEQUENCE [LARGE SCALE GENOMIC DNA]</scope>
</reference>
<name>A0A1F6ETA2_9BACT</name>
<evidence type="ECO:0000313" key="1">
    <source>
        <dbReference type="EMBL" id="OGG76861.1"/>
    </source>
</evidence>
<dbReference type="EMBL" id="MFMC01000036">
    <property type="protein sequence ID" value="OGG76861.1"/>
    <property type="molecule type" value="Genomic_DNA"/>
</dbReference>
<dbReference type="AlphaFoldDB" id="A0A1F6ETA2"/>
<dbReference type="Proteomes" id="UP000177215">
    <property type="component" value="Unassembled WGS sequence"/>
</dbReference>
<organism evidence="1 2">
    <name type="scientific">Candidatus Kaiserbacteria bacterium RIFCSPLOWO2_01_FULL_54_24</name>
    <dbReference type="NCBI Taxonomy" id="1798515"/>
    <lineage>
        <taxon>Bacteria</taxon>
        <taxon>Candidatus Kaiseribacteriota</taxon>
    </lineage>
</organism>
<gene>
    <name evidence="1" type="ORF">A3B35_02090</name>
</gene>
<sequence length="161" mass="19433">MPADIEYNGKNEGYAMGEFYLSDVREGGGSSLLSLLRERFPKVKAKELQDPDRRTSGRVLTRREERVRVVAHALWMAEGVLQRQRDGLQVRAYKMQKSLYFFVVQHNMVTHKEMEVIDDTFYVYHLRRTYRYREPRRQKKIRPTKATRRWLEMLRYELDKD</sequence>
<comment type="caution">
    <text evidence="1">The sequence shown here is derived from an EMBL/GenBank/DDBJ whole genome shotgun (WGS) entry which is preliminary data.</text>
</comment>
<protein>
    <submittedName>
        <fullName evidence="1">Uncharacterized protein</fullName>
    </submittedName>
</protein>
<evidence type="ECO:0000313" key="2">
    <source>
        <dbReference type="Proteomes" id="UP000177215"/>
    </source>
</evidence>